<name>V2ZCT6_9FIRM</name>
<feature type="binding site" evidence="2">
    <location>
        <position position="165"/>
    </location>
    <ligand>
        <name>ATP</name>
        <dbReference type="ChEBI" id="CHEBI:30616"/>
    </ligand>
</feature>
<comment type="subcellular location">
    <subcellularLocation>
        <location evidence="2">Cytoplasm</location>
    </subcellularLocation>
</comment>
<comment type="caution">
    <text evidence="3">The sequence shown here is derived from an EMBL/GenBank/DDBJ whole genome shotgun (WGS) entry which is preliminary data.</text>
</comment>
<keyword evidence="2" id="KW-0694">RNA-binding</keyword>
<dbReference type="InterPro" id="IPR008513">
    <property type="entry name" value="tRNA(Met)_cyd_acetate_ligase"/>
</dbReference>
<dbReference type="OrthoDB" id="9769796at2"/>
<keyword evidence="2" id="KW-0963">Cytoplasm</keyword>
<dbReference type="HAMAP" id="MF_01539">
    <property type="entry name" value="TmcAL"/>
    <property type="match status" value="1"/>
</dbReference>
<dbReference type="GO" id="GO:0005737">
    <property type="term" value="C:cytoplasm"/>
    <property type="evidence" value="ECO:0007669"/>
    <property type="project" value="UniProtKB-SubCell"/>
</dbReference>
<organism evidence="3 4">
    <name type="scientific">Catonella morbi ATCC 51271</name>
    <dbReference type="NCBI Taxonomy" id="592026"/>
    <lineage>
        <taxon>Bacteria</taxon>
        <taxon>Bacillati</taxon>
        <taxon>Bacillota</taxon>
        <taxon>Clostridia</taxon>
        <taxon>Lachnospirales</taxon>
        <taxon>Lachnospiraceae</taxon>
        <taxon>Catonella</taxon>
    </lineage>
</organism>
<reference evidence="3 4" key="1">
    <citation type="submission" date="2013-06" db="EMBL/GenBank/DDBJ databases">
        <authorList>
            <person name="Weinstock G."/>
            <person name="Sodergren E."/>
            <person name="Clifton S."/>
            <person name="Fulton L."/>
            <person name="Fulton B."/>
            <person name="Courtney L."/>
            <person name="Fronick C."/>
            <person name="Harrison M."/>
            <person name="Strong C."/>
            <person name="Farmer C."/>
            <person name="Delahaunty K."/>
            <person name="Markovic C."/>
            <person name="Hall O."/>
            <person name="Minx P."/>
            <person name="Tomlinson C."/>
            <person name="Mitreva M."/>
            <person name="Nelson J."/>
            <person name="Hou S."/>
            <person name="Wollam A."/>
            <person name="Pepin K.H."/>
            <person name="Johnson M."/>
            <person name="Bhonagiri V."/>
            <person name="Nash W.E."/>
            <person name="Warren W."/>
            <person name="Chinwalla A."/>
            <person name="Mardis E.R."/>
            <person name="Wilson R.K."/>
        </authorList>
    </citation>
    <scope>NUCLEOTIDE SEQUENCE [LARGE SCALE GENOMIC DNA]</scope>
    <source>
        <strain evidence="3 4">ATCC 51271</strain>
    </source>
</reference>
<evidence type="ECO:0000256" key="1">
    <source>
        <dbReference type="ARBA" id="ARBA00022694"/>
    </source>
</evidence>
<dbReference type="HOGENOM" id="CLU_038915_0_1_9"/>
<comment type="caution">
    <text evidence="2">Lacks conserved residue(s) required for the propagation of feature annotation.</text>
</comment>
<feature type="binding site" evidence="2">
    <location>
        <position position="106"/>
    </location>
    <ligand>
        <name>ATP</name>
        <dbReference type="ChEBI" id="CHEBI:30616"/>
    </ligand>
</feature>
<comment type="function">
    <text evidence="2">Catalyzes the formation of N(4)-acetylcytidine (ac(4)C) at the wobble position of elongator tRNA(Met), using acetate and ATP as substrates. First activates an acetate ion to form acetyladenylate (Ac-AMP) and then transfers the acetyl group to tRNA to form ac(4)C34.</text>
</comment>
<keyword evidence="1 2" id="KW-0819">tRNA processing</keyword>
<feature type="binding site" evidence="2">
    <location>
        <begin position="11"/>
        <end position="24"/>
    </location>
    <ligand>
        <name>ATP</name>
        <dbReference type="ChEBI" id="CHEBI:30616"/>
    </ligand>
</feature>
<dbReference type="STRING" id="592026.GCWU0000282_000128"/>
<dbReference type="PANTHER" id="PTHR37825:SF1">
    <property type="entry name" value="TRNA(MET) CYTIDINE ACETATE LIGASE"/>
    <property type="match status" value="1"/>
</dbReference>
<dbReference type="PANTHER" id="PTHR37825">
    <property type="entry name" value="TRNA(MET) CYTIDINE ACETATE LIGASE"/>
    <property type="match status" value="1"/>
</dbReference>
<proteinExistence type="inferred from homology"/>
<keyword evidence="2" id="KW-0547">Nucleotide-binding</keyword>
<keyword evidence="2" id="KW-0436">Ligase</keyword>
<feature type="binding site" evidence="2">
    <location>
        <position position="190"/>
    </location>
    <ligand>
        <name>ATP</name>
        <dbReference type="ChEBI" id="CHEBI:30616"/>
    </ligand>
</feature>
<evidence type="ECO:0000256" key="2">
    <source>
        <dbReference type="HAMAP-Rule" id="MF_01539"/>
    </source>
</evidence>
<dbReference type="SUPFAM" id="SSF52374">
    <property type="entry name" value="Nucleotidylyl transferase"/>
    <property type="match status" value="1"/>
</dbReference>
<keyword evidence="4" id="KW-1185">Reference proteome</keyword>
<dbReference type="RefSeq" id="WP_023353032.1">
    <property type="nucleotide sequence ID" value="NZ_KI535366.1"/>
</dbReference>
<dbReference type="Pfam" id="PF05636">
    <property type="entry name" value="HIGH_NTase1"/>
    <property type="match status" value="1"/>
</dbReference>
<dbReference type="GO" id="GO:0016879">
    <property type="term" value="F:ligase activity, forming carbon-nitrogen bonds"/>
    <property type="evidence" value="ECO:0007669"/>
    <property type="project" value="UniProtKB-UniRule"/>
</dbReference>
<comment type="similarity">
    <text evidence="2">Belongs to the TmcAL family.</text>
</comment>
<gene>
    <name evidence="2" type="primary">tmcAL</name>
    <name evidence="3" type="ORF">GCWU0000282_000128</name>
</gene>
<sequence>MVNNKKVAAIIAEYNPFHNGHAYHIAETKKITEAEYIVILMSGNYVQRGEPAIIDRYLRAESALLSGADAVFELPATVSTGSAEIFADGAVALAHKLGIVDCLSFGAENDDMTELVNCSNFLIKKNHNEDIAKIMATGVAYPEARDIYLRKNGYEKEAELLKTSNNILAIAYLNKLHRLNSKIKPIAIKRAEVLHDEEINIKQDSNIASAKAIRQDLHNNSGKISLRYLPDSSKNILNPSGSYIKNNDFSDILFYKLGEIIYKNNKKTAIQLLGGYSDVTEDLASRICNLFGKASAYDDFAASLWSKNYTYARIDRVLHHIIGGITKDIIAMNQPYDLCPYIRPLAIKSESIDILNAVGREVKNSTNVELITRISDVSKLKNKTAIKTFEITRFMTALYSQISFKNYNLHTHNEASESFIYLFSS</sequence>
<comment type="catalytic activity">
    <reaction evidence="2">
        <text>cytidine(34) in elongator tRNA(Met) + acetate + ATP = N(4)-acetylcytidine(34) in elongator tRNA(Met) + AMP + diphosphate</text>
        <dbReference type="Rhea" id="RHEA:58144"/>
        <dbReference type="Rhea" id="RHEA-COMP:10693"/>
        <dbReference type="Rhea" id="RHEA-COMP:10694"/>
        <dbReference type="ChEBI" id="CHEBI:30089"/>
        <dbReference type="ChEBI" id="CHEBI:30616"/>
        <dbReference type="ChEBI" id="CHEBI:33019"/>
        <dbReference type="ChEBI" id="CHEBI:74900"/>
        <dbReference type="ChEBI" id="CHEBI:82748"/>
        <dbReference type="ChEBI" id="CHEBI:456215"/>
    </reaction>
</comment>
<dbReference type="GO" id="GO:0006400">
    <property type="term" value="P:tRNA modification"/>
    <property type="evidence" value="ECO:0007669"/>
    <property type="project" value="UniProtKB-UniRule"/>
</dbReference>
<dbReference type="Proteomes" id="UP000018227">
    <property type="component" value="Unassembled WGS sequence"/>
</dbReference>
<evidence type="ECO:0000313" key="4">
    <source>
        <dbReference type="Proteomes" id="UP000018227"/>
    </source>
</evidence>
<accession>V2ZCT6</accession>
<dbReference type="GO" id="GO:0005524">
    <property type="term" value="F:ATP binding"/>
    <property type="evidence" value="ECO:0007669"/>
    <property type="project" value="UniProtKB-KW"/>
</dbReference>
<dbReference type="AlphaFoldDB" id="V2ZCT6"/>
<protein>
    <recommendedName>
        <fullName evidence="2">tRNA(Met) cytidine acetate ligase</fullName>
        <ecNumber evidence="2">6.3.4.-</ecNumber>
    </recommendedName>
</protein>
<dbReference type="eggNOG" id="COG1323">
    <property type="taxonomic scope" value="Bacteria"/>
</dbReference>
<dbReference type="InterPro" id="IPR014729">
    <property type="entry name" value="Rossmann-like_a/b/a_fold"/>
</dbReference>
<keyword evidence="2" id="KW-0067">ATP-binding</keyword>
<dbReference type="Gene3D" id="3.40.50.620">
    <property type="entry name" value="HUPs"/>
    <property type="match status" value="1"/>
</dbReference>
<dbReference type="EMBL" id="ACIL03000002">
    <property type="protein sequence ID" value="ESL04740.1"/>
    <property type="molecule type" value="Genomic_DNA"/>
</dbReference>
<dbReference type="EC" id="6.3.4.-" evidence="2"/>
<dbReference type="GO" id="GO:0000049">
    <property type="term" value="F:tRNA binding"/>
    <property type="evidence" value="ECO:0007669"/>
    <property type="project" value="UniProtKB-KW"/>
</dbReference>
<keyword evidence="2" id="KW-0820">tRNA-binding</keyword>
<evidence type="ECO:0000313" key="3">
    <source>
        <dbReference type="EMBL" id="ESL04740.1"/>
    </source>
</evidence>